<evidence type="ECO:0000313" key="4">
    <source>
        <dbReference type="Proteomes" id="UP000014978"/>
    </source>
</evidence>
<dbReference type="AlphaFoldDB" id="S7XVE3"/>
<gene>
    <name evidence="3" type="ORF">SLOPH_531</name>
</gene>
<evidence type="ECO:0000256" key="1">
    <source>
        <dbReference type="SAM" id="Phobius"/>
    </source>
</evidence>
<dbReference type="HOGENOM" id="CLU_1138622_0_0_1"/>
<comment type="caution">
    <text evidence="3">The sequence shown here is derived from an EMBL/GenBank/DDBJ whole genome shotgun (WGS) entry which is preliminary data.</text>
</comment>
<keyword evidence="2" id="KW-0732">Signal</keyword>
<keyword evidence="1" id="KW-0812">Transmembrane</keyword>
<feature type="transmembrane region" description="Helical" evidence="1">
    <location>
        <begin position="222"/>
        <end position="243"/>
    </location>
</feature>
<organism evidence="3 4">
    <name type="scientific">Spraguea lophii (strain 42_110)</name>
    <name type="common">Microsporidian parasite</name>
    <dbReference type="NCBI Taxonomy" id="1358809"/>
    <lineage>
        <taxon>Eukaryota</taxon>
        <taxon>Fungi</taxon>
        <taxon>Fungi incertae sedis</taxon>
        <taxon>Microsporidia</taxon>
        <taxon>Spragueidae</taxon>
        <taxon>Spraguea</taxon>
    </lineage>
</organism>
<keyword evidence="1" id="KW-1133">Transmembrane helix</keyword>
<keyword evidence="1" id="KW-0472">Membrane</keyword>
<evidence type="ECO:0000313" key="3">
    <source>
        <dbReference type="EMBL" id="EPR79853.1"/>
    </source>
</evidence>
<feature type="chain" id="PRO_5004546960" evidence="2">
    <location>
        <begin position="17"/>
        <end position="244"/>
    </location>
</feature>
<evidence type="ECO:0000256" key="2">
    <source>
        <dbReference type="SAM" id="SignalP"/>
    </source>
</evidence>
<reference evidence="4" key="1">
    <citation type="journal article" date="2013" name="PLoS Genet.">
        <title>The genome of Spraguea lophii and the basis of host-microsporidian interactions.</title>
        <authorList>
            <person name="Campbell S.E."/>
            <person name="Williams T.A."/>
            <person name="Yousuf A."/>
            <person name="Soanes D.M."/>
            <person name="Paszkiewicz K.H."/>
            <person name="Williams B.A.P."/>
        </authorList>
    </citation>
    <scope>NUCLEOTIDE SEQUENCE [LARGE SCALE GENOMIC DNA]</scope>
    <source>
        <strain evidence="4">42_110</strain>
    </source>
</reference>
<accession>S7XVE3</accession>
<feature type="signal peptide" evidence="2">
    <location>
        <begin position="1"/>
        <end position="16"/>
    </location>
</feature>
<proteinExistence type="predicted"/>
<dbReference type="Proteomes" id="UP000014978">
    <property type="component" value="Unassembled WGS sequence"/>
</dbReference>
<dbReference type="EMBL" id="ATCN01000088">
    <property type="protein sequence ID" value="EPR79853.1"/>
    <property type="molecule type" value="Genomic_DNA"/>
</dbReference>
<keyword evidence="4" id="KW-1185">Reference proteome</keyword>
<dbReference type="InParanoid" id="S7XVE3"/>
<sequence>MVIKIFLLFIITRGSTNNGSNRKYLTGKPMKNYNINASSSSGTKDIEDRDAEQTTLPCCHDEPRLDAHYNENLKHHSEFNFEKPHCVAKNHSSDHIGETTYFYAPEEGYVRLNRKKSIGFEPINYRYEKYTDSSTDSDQCMGRREEGASDGEKHRKHFTKNFNQKKIRRKRKCKSKHKQYCKKEVLQGEKQDGYVPSCQSCQQDNEDSNPSKFEIEFNKKDLILLAFGAFGAVNFVVYLYSFFF</sequence>
<name>S7XVE3_SPRLO</name>
<dbReference type="VEuPathDB" id="MicrosporidiaDB:SLOPH_531"/>
<protein>
    <submittedName>
        <fullName evidence="3">Uncharacterized protein</fullName>
    </submittedName>
</protein>